<gene>
    <name evidence="2" type="ORF">J2S77_000939</name>
</gene>
<accession>A0ABT9VDN0</accession>
<evidence type="ECO:0000313" key="3">
    <source>
        <dbReference type="Proteomes" id="UP001224359"/>
    </source>
</evidence>
<organism evidence="2 3">
    <name type="scientific">Alkalibacillus salilacus</name>
    <dbReference type="NCBI Taxonomy" id="284582"/>
    <lineage>
        <taxon>Bacteria</taxon>
        <taxon>Bacillati</taxon>
        <taxon>Bacillota</taxon>
        <taxon>Bacilli</taxon>
        <taxon>Bacillales</taxon>
        <taxon>Bacillaceae</taxon>
        <taxon>Alkalibacillus</taxon>
    </lineage>
</organism>
<proteinExistence type="predicted"/>
<sequence length="202" mass="23016">MYIFLIVLTTSLLIFSLCLAIYGIILMEITLVISSLSVIAATISGLVATILLKQHKDKERPYISIEPNYDRYGFIQIEVRNDGTETAIIKSVESSVELNLLHGQSLFIELQSVVIPSQHSIKYPLLPIAEYSDKSAEYNSHGTIHYTNIGNKKYKNPFIFNIEGQDGSFWHDEESIKTHFELQKIPKEIKKVGKKLERIKED</sequence>
<dbReference type="EMBL" id="JAUSTQ010000003">
    <property type="protein sequence ID" value="MDQ0158975.1"/>
    <property type="molecule type" value="Genomic_DNA"/>
</dbReference>
<evidence type="ECO:0000313" key="2">
    <source>
        <dbReference type="EMBL" id="MDQ0158975.1"/>
    </source>
</evidence>
<dbReference type="RefSeq" id="WP_306975109.1">
    <property type="nucleotide sequence ID" value="NZ_JAUSTQ010000003.1"/>
</dbReference>
<protein>
    <submittedName>
        <fullName evidence="2">Uncharacterized protein</fullName>
    </submittedName>
</protein>
<keyword evidence="1" id="KW-0812">Transmembrane</keyword>
<dbReference type="Proteomes" id="UP001224359">
    <property type="component" value="Unassembled WGS sequence"/>
</dbReference>
<reference evidence="2 3" key="1">
    <citation type="submission" date="2023-07" db="EMBL/GenBank/DDBJ databases">
        <title>Genomic Encyclopedia of Type Strains, Phase IV (KMG-IV): sequencing the most valuable type-strain genomes for metagenomic binning, comparative biology and taxonomic classification.</title>
        <authorList>
            <person name="Goeker M."/>
        </authorList>
    </citation>
    <scope>NUCLEOTIDE SEQUENCE [LARGE SCALE GENOMIC DNA]</scope>
    <source>
        <strain evidence="2 3">DSM 16460</strain>
    </source>
</reference>
<comment type="caution">
    <text evidence="2">The sequence shown here is derived from an EMBL/GenBank/DDBJ whole genome shotgun (WGS) entry which is preliminary data.</text>
</comment>
<name>A0ABT9VDN0_9BACI</name>
<keyword evidence="3" id="KW-1185">Reference proteome</keyword>
<evidence type="ECO:0000256" key="1">
    <source>
        <dbReference type="SAM" id="Phobius"/>
    </source>
</evidence>
<feature type="transmembrane region" description="Helical" evidence="1">
    <location>
        <begin position="30"/>
        <end position="52"/>
    </location>
</feature>
<keyword evidence="1" id="KW-0472">Membrane</keyword>
<keyword evidence="1" id="KW-1133">Transmembrane helix</keyword>